<evidence type="ECO:0000313" key="12">
    <source>
        <dbReference type="EMBL" id="MBW40427.1"/>
    </source>
</evidence>
<dbReference type="GO" id="GO:0005524">
    <property type="term" value="F:ATP binding"/>
    <property type="evidence" value="ECO:0007669"/>
    <property type="project" value="UniProtKB-KW"/>
</dbReference>
<dbReference type="InterPro" id="IPR013155">
    <property type="entry name" value="M/V/L/I-tRNA-synth_anticd-bd"/>
</dbReference>
<dbReference type="CDD" id="cd07960">
    <property type="entry name" value="Anticodon_Ia_Ile_BEm"/>
    <property type="match status" value="1"/>
</dbReference>
<evidence type="ECO:0000256" key="5">
    <source>
        <dbReference type="ARBA" id="ARBA00022840"/>
    </source>
</evidence>
<evidence type="ECO:0000256" key="7">
    <source>
        <dbReference type="ARBA" id="ARBA00023146"/>
    </source>
</evidence>
<feature type="domain" description="Methionyl/Valyl/Leucyl/Isoleucyl-tRNA synthetase anticodon-binding" evidence="11">
    <location>
        <begin position="737"/>
        <end position="876"/>
    </location>
</feature>
<dbReference type="SUPFAM" id="SSF50677">
    <property type="entry name" value="ValRS/IleRS/LeuRS editing domain"/>
    <property type="match status" value="1"/>
</dbReference>
<dbReference type="GO" id="GO:0002161">
    <property type="term" value="F:aminoacyl-tRNA deacylase activity"/>
    <property type="evidence" value="ECO:0007669"/>
    <property type="project" value="InterPro"/>
</dbReference>
<reference evidence="12" key="1">
    <citation type="submission" date="2018-01" db="EMBL/GenBank/DDBJ databases">
        <title>An insight into the sialome of Amazonian anophelines.</title>
        <authorList>
            <person name="Ribeiro J.M."/>
            <person name="Scarpassa V."/>
            <person name="Calvo E."/>
        </authorList>
    </citation>
    <scope>NUCLEOTIDE SEQUENCE</scope>
    <source>
        <tissue evidence="12">Salivary glands</tissue>
    </source>
</reference>
<evidence type="ECO:0000256" key="4">
    <source>
        <dbReference type="ARBA" id="ARBA00022741"/>
    </source>
</evidence>
<dbReference type="PROSITE" id="PS00178">
    <property type="entry name" value="AA_TRNA_LIGASE_I"/>
    <property type="match status" value="1"/>
</dbReference>
<keyword evidence="3 9" id="KW-0436">Ligase</keyword>
<evidence type="ECO:0000259" key="10">
    <source>
        <dbReference type="Pfam" id="PF00133"/>
    </source>
</evidence>
<dbReference type="SUPFAM" id="SSF52374">
    <property type="entry name" value="Nucleotidylyl transferase"/>
    <property type="match status" value="1"/>
</dbReference>
<dbReference type="NCBIfam" id="TIGR00392">
    <property type="entry name" value="ileS"/>
    <property type="match status" value="1"/>
</dbReference>
<dbReference type="InterPro" id="IPR001412">
    <property type="entry name" value="aa-tRNA-synth_I_CS"/>
</dbReference>
<dbReference type="InterPro" id="IPR009080">
    <property type="entry name" value="tRNAsynth_Ia_anticodon-bd"/>
</dbReference>
<dbReference type="SUPFAM" id="SSF47323">
    <property type="entry name" value="Anticodon-binding domain of a subclass of class I aminoacyl-tRNA synthetases"/>
    <property type="match status" value="1"/>
</dbReference>
<feature type="domain" description="Aminoacyl-tRNA synthetase class Ia" evidence="10">
    <location>
        <begin position="79"/>
        <end position="686"/>
    </location>
</feature>
<dbReference type="InterPro" id="IPR033708">
    <property type="entry name" value="Anticodon_Ile_BEm"/>
</dbReference>
<keyword evidence="4 9" id="KW-0547">Nucleotide-binding</keyword>
<evidence type="ECO:0000256" key="2">
    <source>
        <dbReference type="ARBA" id="ARBA00013165"/>
    </source>
</evidence>
<evidence type="ECO:0000256" key="8">
    <source>
        <dbReference type="ARBA" id="ARBA00032665"/>
    </source>
</evidence>
<comment type="similarity">
    <text evidence="1 9">Belongs to the class-I aminoacyl-tRNA synthetase family.</text>
</comment>
<dbReference type="Pfam" id="PF00133">
    <property type="entry name" value="tRNA-synt_1"/>
    <property type="match status" value="1"/>
</dbReference>
<dbReference type="EC" id="6.1.1.5" evidence="2"/>
<evidence type="ECO:0000256" key="6">
    <source>
        <dbReference type="ARBA" id="ARBA00022917"/>
    </source>
</evidence>
<evidence type="ECO:0000256" key="1">
    <source>
        <dbReference type="ARBA" id="ARBA00005594"/>
    </source>
</evidence>
<dbReference type="PANTHER" id="PTHR42765">
    <property type="entry name" value="SOLEUCYL-TRNA SYNTHETASE"/>
    <property type="match status" value="1"/>
</dbReference>
<keyword evidence="6 9" id="KW-0648">Protein biosynthesis</keyword>
<dbReference type="InterPro" id="IPR002300">
    <property type="entry name" value="aa-tRNA-synth_Ia"/>
</dbReference>
<accession>A0A2M4AI52</accession>
<dbReference type="GO" id="GO:0005739">
    <property type="term" value="C:mitochondrion"/>
    <property type="evidence" value="ECO:0007669"/>
    <property type="project" value="TreeGrafter"/>
</dbReference>
<dbReference type="PANTHER" id="PTHR42765:SF1">
    <property type="entry name" value="ISOLEUCINE--TRNA LIGASE, MITOCHONDRIAL"/>
    <property type="match status" value="1"/>
</dbReference>
<keyword evidence="7 9" id="KW-0030">Aminoacyl-tRNA synthetase</keyword>
<sequence>MLRGRSECWATGFRATIRYLATKSVAKEESKYTSTIRLPRTKFPARLNAEKRSELEDQLRKTCFSELYSWNRTAPALAKGEFILHDGPPYANGDLHMGHAVNKILKDLILKHKIISGSRVHYVPGWDCHGLPIELKALEAFAKKSKKGQTGVGQARSAPEIRDTARRFALETIVKQRKSFESWGITAAWSDSDHGLYRTLDPGYIREQLRLFYDLYERQLIYRALKPVFWSPSSRSALAEAELEYDDAHVSPSMYVKLKLANRGSDCPAIKSMALGNAAAVHAVIWTTTPWTLPANQAICYNPSLDYSLVRSVDGDTLLIGKDLIQYLGEQLGQTFEVLQTIPGSELQALRYHHPLNTDEVLPFLPAGHVKAEKGTGLVHTAPAHGPDDFLVCLEHRMAIKSLIDEEGRYNERAPAPLVGRLALTEGNRIVSELLRPATLHLTTLEHSYPIDWRTKQPVMLRASDQWFIDTSSLKQAALEAVRDVEIYPRSSSEVSKRVLEGQLRKRPYWCISRQRAWGVPIPVLYDSRTGQPVLHRSLLATIEARLMQDASIDFWWTTPVEQLVPEEMLKELEIPLGCLKKGNDILDIWFDSGVSWCTVLGKERVADLYLEGIDQFTGWFQSSLLTSVAARGKAPYKAIFVHGFAVDENGMKMSKSLGNIISPSSIISKYGCDVLRWWVCSHATQNTSIPVSHKLLTSSADSVQKLRGILKFLLGALERAGSGEPEIRTEMLHHIDRYYLQQLVEFRRNVFELYEAYQHNRATASILNFCLSTLSGLYLHVIKDRLYCGTDEEHAHVIAILANTYQTLCEVLWPIVPFLVEESWTYYRGNDSFYKWSRTDLLRTPPLTVDSSAESSCTAVEVALELRHAVYAQQAQLNVNSWLLQVTVECDENDFTQLSALHPPVGRADAETELCELLQIGSVELRCRSAVRGIESVDRFAVKISKSDQSLCPRCRRFLVPEGNDHACVCRRCDQVLQTGRRRGV</sequence>
<evidence type="ECO:0000256" key="3">
    <source>
        <dbReference type="ARBA" id="ARBA00022598"/>
    </source>
</evidence>
<name>A0A2M4AI52_9DIPT</name>
<dbReference type="PRINTS" id="PR00984">
    <property type="entry name" value="TRNASYNTHILE"/>
</dbReference>
<dbReference type="InterPro" id="IPR002301">
    <property type="entry name" value="Ile-tRNA-ligase"/>
</dbReference>
<dbReference type="AlphaFoldDB" id="A0A2M4AI52"/>
<dbReference type="GO" id="GO:0000049">
    <property type="term" value="F:tRNA binding"/>
    <property type="evidence" value="ECO:0007669"/>
    <property type="project" value="InterPro"/>
</dbReference>
<dbReference type="GO" id="GO:0004822">
    <property type="term" value="F:isoleucine-tRNA ligase activity"/>
    <property type="evidence" value="ECO:0007669"/>
    <property type="project" value="UniProtKB-EC"/>
</dbReference>
<dbReference type="FunFam" id="3.90.740.10:FF:000009">
    <property type="entry name" value="Isoleucyl-tRNA synthetase 2, mitochondrial"/>
    <property type="match status" value="1"/>
</dbReference>
<keyword evidence="5 9" id="KW-0067">ATP-binding</keyword>
<evidence type="ECO:0000256" key="9">
    <source>
        <dbReference type="RuleBase" id="RU363035"/>
    </source>
</evidence>
<dbReference type="Gene3D" id="3.90.740.10">
    <property type="entry name" value="Valyl/Leucyl/Isoleucyl-tRNA synthetase, editing domain"/>
    <property type="match status" value="1"/>
</dbReference>
<organism evidence="12">
    <name type="scientific">Anopheles triannulatus</name>
    <dbReference type="NCBI Taxonomy" id="58253"/>
    <lineage>
        <taxon>Eukaryota</taxon>
        <taxon>Metazoa</taxon>
        <taxon>Ecdysozoa</taxon>
        <taxon>Arthropoda</taxon>
        <taxon>Hexapoda</taxon>
        <taxon>Insecta</taxon>
        <taxon>Pterygota</taxon>
        <taxon>Neoptera</taxon>
        <taxon>Endopterygota</taxon>
        <taxon>Diptera</taxon>
        <taxon>Nematocera</taxon>
        <taxon>Culicoidea</taxon>
        <taxon>Culicidae</taxon>
        <taxon>Anophelinae</taxon>
        <taxon>Anopheles</taxon>
    </lineage>
</organism>
<dbReference type="Gene3D" id="3.40.50.620">
    <property type="entry name" value="HUPs"/>
    <property type="match status" value="2"/>
</dbReference>
<evidence type="ECO:0000259" key="11">
    <source>
        <dbReference type="Pfam" id="PF08264"/>
    </source>
</evidence>
<dbReference type="GO" id="GO:0006428">
    <property type="term" value="P:isoleucyl-tRNA aminoacylation"/>
    <property type="evidence" value="ECO:0007669"/>
    <property type="project" value="InterPro"/>
</dbReference>
<dbReference type="Pfam" id="PF08264">
    <property type="entry name" value="Anticodon_1"/>
    <property type="match status" value="1"/>
</dbReference>
<dbReference type="InterPro" id="IPR050081">
    <property type="entry name" value="Ile-tRNA_ligase"/>
</dbReference>
<dbReference type="InterPro" id="IPR009008">
    <property type="entry name" value="Val/Leu/Ile-tRNA-synth_edit"/>
</dbReference>
<dbReference type="EMBL" id="GGFK01007106">
    <property type="protein sequence ID" value="MBW40427.1"/>
    <property type="molecule type" value="Transcribed_RNA"/>
</dbReference>
<dbReference type="InterPro" id="IPR014729">
    <property type="entry name" value="Rossmann-like_a/b/a_fold"/>
</dbReference>
<protein>
    <recommendedName>
        <fullName evidence="2">isoleucine--tRNA ligase</fullName>
        <ecNumber evidence="2">6.1.1.5</ecNumber>
    </recommendedName>
    <alternativeName>
        <fullName evidence="8">Isoleucyl-tRNA synthetase</fullName>
    </alternativeName>
</protein>
<proteinExistence type="inferred from homology"/>
<dbReference type="Gene3D" id="1.10.730.20">
    <property type="match status" value="1"/>
</dbReference>
<dbReference type="GO" id="GO:0032543">
    <property type="term" value="P:mitochondrial translation"/>
    <property type="evidence" value="ECO:0007669"/>
    <property type="project" value="TreeGrafter"/>
</dbReference>